<organism evidence="2 3">
    <name type="scientific">Clohesyomyces aquaticus</name>
    <dbReference type="NCBI Taxonomy" id="1231657"/>
    <lineage>
        <taxon>Eukaryota</taxon>
        <taxon>Fungi</taxon>
        <taxon>Dikarya</taxon>
        <taxon>Ascomycota</taxon>
        <taxon>Pezizomycotina</taxon>
        <taxon>Dothideomycetes</taxon>
        <taxon>Pleosporomycetidae</taxon>
        <taxon>Pleosporales</taxon>
        <taxon>Lindgomycetaceae</taxon>
        <taxon>Clohesyomyces</taxon>
    </lineage>
</organism>
<dbReference type="Proteomes" id="UP000193144">
    <property type="component" value="Unassembled WGS sequence"/>
</dbReference>
<feature type="signal peptide" evidence="1">
    <location>
        <begin position="1"/>
        <end position="17"/>
    </location>
</feature>
<evidence type="ECO:0000256" key="1">
    <source>
        <dbReference type="SAM" id="SignalP"/>
    </source>
</evidence>
<evidence type="ECO:0000313" key="2">
    <source>
        <dbReference type="EMBL" id="ORY16976.1"/>
    </source>
</evidence>
<reference evidence="2 3" key="1">
    <citation type="submission" date="2016-07" db="EMBL/GenBank/DDBJ databases">
        <title>Pervasive Adenine N6-methylation of Active Genes in Fungi.</title>
        <authorList>
            <consortium name="DOE Joint Genome Institute"/>
            <person name="Mondo S.J."/>
            <person name="Dannebaum R.O."/>
            <person name="Kuo R.C."/>
            <person name="Labutti K."/>
            <person name="Haridas S."/>
            <person name="Kuo A."/>
            <person name="Salamov A."/>
            <person name="Ahrendt S.R."/>
            <person name="Lipzen A."/>
            <person name="Sullivan W."/>
            <person name="Andreopoulos W.B."/>
            <person name="Clum A."/>
            <person name="Lindquist E."/>
            <person name="Daum C."/>
            <person name="Ramamoorthy G.K."/>
            <person name="Gryganskyi A."/>
            <person name="Culley D."/>
            <person name="Magnuson J.K."/>
            <person name="James T.Y."/>
            <person name="O'Malley M.A."/>
            <person name="Stajich J.E."/>
            <person name="Spatafora J.W."/>
            <person name="Visel A."/>
            <person name="Grigoriev I.V."/>
        </authorList>
    </citation>
    <scope>NUCLEOTIDE SEQUENCE [LARGE SCALE GENOMIC DNA]</scope>
    <source>
        <strain evidence="2 3">CBS 115471</strain>
    </source>
</reference>
<sequence>MRLSIGLAFVYAFAAMAAPLAVNMRRDDAVANVEAAEAISKEEKVDTSNSCSLKAPIPVGTINSKRCIF</sequence>
<gene>
    <name evidence="2" type="ORF">BCR34DRAFT_597361</name>
</gene>
<proteinExistence type="predicted"/>
<evidence type="ECO:0000313" key="3">
    <source>
        <dbReference type="Proteomes" id="UP000193144"/>
    </source>
</evidence>
<protein>
    <submittedName>
        <fullName evidence="2">Uncharacterized protein</fullName>
    </submittedName>
</protein>
<name>A0A1Y2A392_9PLEO</name>
<dbReference type="AlphaFoldDB" id="A0A1Y2A392"/>
<feature type="chain" id="PRO_5013367839" evidence="1">
    <location>
        <begin position="18"/>
        <end position="69"/>
    </location>
</feature>
<dbReference type="EMBL" id="MCFA01000015">
    <property type="protein sequence ID" value="ORY16976.1"/>
    <property type="molecule type" value="Genomic_DNA"/>
</dbReference>
<comment type="caution">
    <text evidence="2">The sequence shown here is derived from an EMBL/GenBank/DDBJ whole genome shotgun (WGS) entry which is preliminary data.</text>
</comment>
<keyword evidence="1" id="KW-0732">Signal</keyword>
<accession>A0A1Y2A392</accession>
<keyword evidence="3" id="KW-1185">Reference proteome</keyword>